<dbReference type="Proteomes" id="UP000000365">
    <property type="component" value="Chromosome"/>
</dbReference>
<name>A2SPT6_METLZ</name>
<dbReference type="STRING" id="410358.Mlab_0166"/>
<feature type="domain" description="Methyltransferase type 11" evidence="1">
    <location>
        <begin position="55"/>
        <end position="149"/>
    </location>
</feature>
<evidence type="ECO:0000313" key="2">
    <source>
        <dbReference type="EMBL" id="ABN06342.1"/>
    </source>
</evidence>
<evidence type="ECO:0000259" key="1">
    <source>
        <dbReference type="Pfam" id="PF08241"/>
    </source>
</evidence>
<dbReference type="GO" id="GO:0008757">
    <property type="term" value="F:S-adenosylmethionine-dependent methyltransferase activity"/>
    <property type="evidence" value="ECO:0007669"/>
    <property type="project" value="InterPro"/>
</dbReference>
<dbReference type="Gene3D" id="3.40.50.150">
    <property type="entry name" value="Vaccinia Virus protein VP39"/>
    <property type="match status" value="1"/>
</dbReference>
<sequence length="257" mass="28844">MNDEKIKQEIANAWNQESNFYDSHVSHGMKSDEEKKLWMEAFSTRVKNDTQLQVLDVGCGTGAMGLIFAEMGHTVEGIDLSEGMMDVGRKKAADMHLAMNFSSGDAEHPPFDDGKFDVVVNRHLLWTLPNPDKAISSWFRVLKPNGTLLVIDGVWDDGSRLNTVKKKISHKIASLVEAHPHGGKSRYSEEVSSYLPNKGGTSEEKAKEYFENAGFTNITVVNLDAITDEQRKYFSWYMKIAPKSTYYLISGKKPEST</sequence>
<reference evidence="2 3" key="1">
    <citation type="journal article" date="2009" name="Stand. Genomic Sci.">
        <title>Complete genome sequence of Methanocorpusculum labreanum type strain Z.</title>
        <authorList>
            <person name="Anderson I.J."/>
            <person name="Sieprawska-Lupa M."/>
            <person name="Goltsman E."/>
            <person name="Lapidus A."/>
            <person name="Copeland A."/>
            <person name="Glavina Del Rio T."/>
            <person name="Tice H."/>
            <person name="Dalin E."/>
            <person name="Barry K."/>
            <person name="Pitluck S."/>
            <person name="Hauser L."/>
            <person name="Land M."/>
            <person name="Lucas S."/>
            <person name="Richardson P."/>
            <person name="Whitman W.B."/>
            <person name="Kyrpides N.C."/>
        </authorList>
    </citation>
    <scope>NUCLEOTIDE SEQUENCE [LARGE SCALE GENOMIC DNA]</scope>
    <source>
        <strain evidence="3">ATCC 43576 / DSM 4855 / Z</strain>
    </source>
</reference>
<dbReference type="CDD" id="cd02440">
    <property type="entry name" value="AdoMet_MTases"/>
    <property type="match status" value="1"/>
</dbReference>
<organism evidence="2 3">
    <name type="scientific">Methanocorpusculum labreanum (strain ATCC 43576 / DSM 4855 / Z)</name>
    <dbReference type="NCBI Taxonomy" id="410358"/>
    <lineage>
        <taxon>Archaea</taxon>
        <taxon>Methanobacteriati</taxon>
        <taxon>Methanobacteriota</taxon>
        <taxon>Stenosarchaea group</taxon>
        <taxon>Methanomicrobia</taxon>
        <taxon>Methanomicrobiales</taxon>
        <taxon>Methanocorpusculaceae</taxon>
        <taxon>Methanocorpusculum</taxon>
    </lineage>
</organism>
<dbReference type="GO" id="GO:0032259">
    <property type="term" value="P:methylation"/>
    <property type="evidence" value="ECO:0007669"/>
    <property type="project" value="UniProtKB-KW"/>
</dbReference>
<keyword evidence="2" id="KW-0489">Methyltransferase</keyword>
<dbReference type="HOGENOM" id="CLU_037990_4_1_2"/>
<dbReference type="PANTHER" id="PTHR43591:SF24">
    <property type="entry name" value="2-METHOXY-6-POLYPRENYL-1,4-BENZOQUINOL METHYLASE, MITOCHONDRIAL"/>
    <property type="match status" value="1"/>
</dbReference>
<dbReference type="eggNOG" id="arCOG03529">
    <property type="taxonomic scope" value="Archaea"/>
</dbReference>
<dbReference type="KEGG" id="mla:Mlab_0166"/>
<gene>
    <name evidence="2" type="ordered locus">Mlab_0166</name>
</gene>
<dbReference type="SUPFAM" id="SSF53335">
    <property type="entry name" value="S-adenosyl-L-methionine-dependent methyltransferases"/>
    <property type="match status" value="1"/>
</dbReference>
<protein>
    <submittedName>
        <fullName evidence="2">Methyltransferase type 11</fullName>
    </submittedName>
</protein>
<keyword evidence="2" id="KW-0808">Transferase</keyword>
<accession>A2SPT6</accession>
<proteinExistence type="predicted"/>
<evidence type="ECO:0000313" key="3">
    <source>
        <dbReference type="Proteomes" id="UP000000365"/>
    </source>
</evidence>
<dbReference type="AlphaFoldDB" id="A2SPT6"/>
<dbReference type="Pfam" id="PF08241">
    <property type="entry name" value="Methyltransf_11"/>
    <property type="match status" value="1"/>
</dbReference>
<keyword evidence="3" id="KW-1185">Reference proteome</keyword>
<dbReference type="OrthoDB" id="147504at2157"/>
<dbReference type="InterPro" id="IPR029063">
    <property type="entry name" value="SAM-dependent_MTases_sf"/>
</dbReference>
<dbReference type="InterPro" id="IPR013216">
    <property type="entry name" value="Methyltransf_11"/>
</dbReference>
<dbReference type="EMBL" id="CP000559">
    <property type="protein sequence ID" value="ABN06342.1"/>
    <property type="molecule type" value="Genomic_DNA"/>
</dbReference>
<dbReference type="PANTHER" id="PTHR43591">
    <property type="entry name" value="METHYLTRANSFERASE"/>
    <property type="match status" value="1"/>
</dbReference>